<name>A0A426XQS7_ENSVE</name>
<sequence>MFIEGLKLEIRCEVKARQLYTLRVVISFARIHDKWLNNDAQRTKIMNRPVTIKPLSSPTTNRTFQPKELTQEELCDRSATGLCWLCNKLWSHNHHCKKGKLLKIDPIEELEREEEGLEHEEENMMVDMQLVDCTTHAPAGYANMQTINVVGFLTQQPITIPNETRSINNFMNSKVAAQLMLQNEDCSRVDVKVADSRILKCDRRCPRVKLLLHD</sequence>
<evidence type="ECO:0000313" key="2">
    <source>
        <dbReference type="Proteomes" id="UP000287651"/>
    </source>
</evidence>
<dbReference type="Proteomes" id="UP000287651">
    <property type="component" value="Unassembled WGS sequence"/>
</dbReference>
<organism evidence="1 2">
    <name type="scientific">Ensete ventricosum</name>
    <name type="common">Abyssinian banana</name>
    <name type="synonym">Musa ensete</name>
    <dbReference type="NCBI Taxonomy" id="4639"/>
    <lineage>
        <taxon>Eukaryota</taxon>
        <taxon>Viridiplantae</taxon>
        <taxon>Streptophyta</taxon>
        <taxon>Embryophyta</taxon>
        <taxon>Tracheophyta</taxon>
        <taxon>Spermatophyta</taxon>
        <taxon>Magnoliopsida</taxon>
        <taxon>Liliopsida</taxon>
        <taxon>Zingiberales</taxon>
        <taxon>Musaceae</taxon>
        <taxon>Ensete</taxon>
    </lineage>
</organism>
<gene>
    <name evidence="1" type="ORF">B296_00052243</name>
</gene>
<proteinExistence type="predicted"/>
<evidence type="ECO:0000313" key="1">
    <source>
        <dbReference type="EMBL" id="RRT41824.1"/>
    </source>
</evidence>
<accession>A0A426XQS7</accession>
<dbReference type="EMBL" id="AMZH03018260">
    <property type="protein sequence ID" value="RRT41824.1"/>
    <property type="molecule type" value="Genomic_DNA"/>
</dbReference>
<protein>
    <submittedName>
        <fullName evidence="1">Uncharacterized protein</fullName>
    </submittedName>
</protein>
<comment type="caution">
    <text evidence="1">The sequence shown here is derived from an EMBL/GenBank/DDBJ whole genome shotgun (WGS) entry which is preliminary data.</text>
</comment>
<reference evidence="1 2" key="1">
    <citation type="journal article" date="2014" name="Agronomy (Basel)">
        <title>A Draft Genome Sequence for Ensete ventricosum, the Drought-Tolerant Tree Against Hunger.</title>
        <authorList>
            <person name="Harrison J."/>
            <person name="Moore K.A."/>
            <person name="Paszkiewicz K."/>
            <person name="Jones T."/>
            <person name="Grant M."/>
            <person name="Ambacheew D."/>
            <person name="Muzemil S."/>
            <person name="Studholme D.J."/>
        </authorList>
    </citation>
    <scope>NUCLEOTIDE SEQUENCE [LARGE SCALE GENOMIC DNA]</scope>
</reference>
<dbReference type="AlphaFoldDB" id="A0A426XQS7"/>